<evidence type="ECO:0000256" key="1">
    <source>
        <dbReference type="ARBA" id="ARBA00010466"/>
    </source>
</evidence>
<reference evidence="7" key="1">
    <citation type="submission" date="2018-06" db="EMBL/GenBank/DDBJ databases">
        <authorList>
            <person name="Zhirakovskaya E."/>
        </authorList>
    </citation>
    <scope>NUCLEOTIDE SEQUENCE</scope>
</reference>
<proteinExistence type="inferred from homology"/>
<dbReference type="GO" id="GO:0030246">
    <property type="term" value="F:carbohydrate binding"/>
    <property type="evidence" value="ECO:0007669"/>
    <property type="project" value="InterPro"/>
</dbReference>
<dbReference type="SUPFAM" id="SSF100950">
    <property type="entry name" value="NagB/RpiA/CoA transferase-like"/>
    <property type="match status" value="1"/>
</dbReference>
<feature type="domain" description="Sugar-binding" evidence="6">
    <location>
        <begin position="88"/>
        <end position="336"/>
    </location>
</feature>
<sequence length="338" mass="37299">MNDDDKSADHRGQPGRRQRRRSIDGDRTEGRMQRLRIRAAWMYYVEQKTQNAIAEVLDVGRITVVRLLADARARNEVRISIQSPLAAITYLERQLELKFGIGSAIVAPLSDPDADPVPAISAATGYYISTLVASGMRVGVGWGQTLFNSLPYLTNQKLENFSVVSLLGGISEARRYNPTEFAWQFAQTFQGEGFLLPAPAIVDSARTKHALIENCGLNEIFKLAETLDLAIVSVGTVKPANSTYRVNLLSEDDRNSLVECGAVGDLLFHYYNADAKLLDHPINHRVMSVGIEQIRKTPARLLSSGGPGKIEALLAALKLIEPTIFITDEQSAHRLLQD</sequence>
<dbReference type="Gene3D" id="1.10.10.10">
    <property type="entry name" value="Winged helix-like DNA-binding domain superfamily/Winged helix DNA-binding domain"/>
    <property type="match status" value="1"/>
</dbReference>
<keyword evidence="3" id="KW-0238">DNA-binding</keyword>
<evidence type="ECO:0000256" key="3">
    <source>
        <dbReference type="ARBA" id="ARBA00023125"/>
    </source>
</evidence>
<evidence type="ECO:0000256" key="4">
    <source>
        <dbReference type="ARBA" id="ARBA00023163"/>
    </source>
</evidence>
<feature type="region of interest" description="Disordered" evidence="5">
    <location>
        <begin position="1"/>
        <end position="28"/>
    </location>
</feature>
<dbReference type="InterPro" id="IPR051054">
    <property type="entry name" value="SorC_transcr_regulators"/>
</dbReference>
<dbReference type="AlphaFoldDB" id="A0A3B0THU4"/>
<evidence type="ECO:0000256" key="5">
    <source>
        <dbReference type="SAM" id="MobiDB-lite"/>
    </source>
</evidence>
<organism evidence="7">
    <name type="scientific">hydrothermal vent metagenome</name>
    <dbReference type="NCBI Taxonomy" id="652676"/>
    <lineage>
        <taxon>unclassified sequences</taxon>
        <taxon>metagenomes</taxon>
        <taxon>ecological metagenomes</taxon>
    </lineage>
</organism>
<accession>A0A3B0THU4</accession>
<evidence type="ECO:0000313" key="7">
    <source>
        <dbReference type="EMBL" id="VAW17508.1"/>
    </source>
</evidence>
<evidence type="ECO:0000256" key="2">
    <source>
        <dbReference type="ARBA" id="ARBA00023015"/>
    </source>
</evidence>
<comment type="similarity">
    <text evidence="1">Belongs to the SorC transcriptional regulatory family.</text>
</comment>
<gene>
    <name evidence="7" type="ORF">MNBD_ALPHA09-500</name>
</gene>
<feature type="compositionally biased region" description="Basic and acidic residues" evidence="5">
    <location>
        <begin position="1"/>
        <end position="12"/>
    </location>
</feature>
<dbReference type="PANTHER" id="PTHR34294:SF1">
    <property type="entry name" value="TRANSCRIPTIONAL REGULATOR LSRR"/>
    <property type="match status" value="1"/>
</dbReference>
<protein>
    <submittedName>
        <fullName evidence="7">Transcriptional regulator</fullName>
    </submittedName>
</protein>
<dbReference type="Pfam" id="PF04198">
    <property type="entry name" value="Sugar-bind"/>
    <property type="match status" value="1"/>
</dbReference>
<dbReference type="GO" id="GO:0003677">
    <property type="term" value="F:DNA binding"/>
    <property type="evidence" value="ECO:0007669"/>
    <property type="project" value="UniProtKB-KW"/>
</dbReference>
<dbReference type="InterPro" id="IPR036388">
    <property type="entry name" value="WH-like_DNA-bd_sf"/>
</dbReference>
<dbReference type="EMBL" id="UOEM01000105">
    <property type="protein sequence ID" value="VAW17508.1"/>
    <property type="molecule type" value="Genomic_DNA"/>
</dbReference>
<name>A0A3B0THU4_9ZZZZ</name>
<dbReference type="Gene3D" id="3.40.50.1360">
    <property type="match status" value="1"/>
</dbReference>
<evidence type="ECO:0000259" key="6">
    <source>
        <dbReference type="Pfam" id="PF04198"/>
    </source>
</evidence>
<dbReference type="InterPro" id="IPR007324">
    <property type="entry name" value="Sugar-bd_dom_put"/>
</dbReference>
<dbReference type="InterPro" id="IPR037171">
    <property type="entry name" value="NagB/RpiA_transferase-like"/>
</dbReference>
<dbReference type="PANTHER" id="PTHR34294">
    <property type="entry name" value="TRANSCRIPTIONAL REGULATOR-RELATED"/>
    <property type="match status" value="1"/>
</dbReference>
<keyword evidence="4" id="KW-0804">Transcription</keyword>
<keyword evidence="2" id="KW-0805">Transcription regulation</keyword>